<comment type="caution">
    <text evidence="2">The sequence shown here is derived from an EMBL/GenBank/DDBJ whole genome shotgun (WGS) entry which is preliminary data.</text>
</comment>
<dbReference type="SUPFAM" id="SSF51182">
    <property type="entry name" value="RmlC-like cupins"/>
    <property type="match status" value="1"/>
</dbReference>
<feature type="domain" description="DUF985" evidence="1">
    <location>
        <begin position="223"/>
        <end position="295"/>
    </location>
</feature>
<dbReference type="InterPro" id="IPR009327">
    <property type="entry name" value="Cupin_DUF985"/>
</dbReference>
<dbReference type="InterPro" id="IPR014710">
    <property type="entry name" value="RmlC-like_jellyroll"/>
</dbReference>
<dbReference type="AlphaFoldDB" id="A0A0R1XE09"/>
<dbReference type="Proteomes" id="UP000051412">
    <property type="component" value="Unassembled WGS sequence"/>
</dbReference>
<evidence type="ECO:0000259" key="1">
    <source>
        <dbReference type="Pfam" id="PF06172"/>
    </source>
</evidence>
<dbReference type="Gene3D" id="3.40.50.1220">
    <property type="entry name" value="TPP-binding domain"/>
    <property type="match status" value="1"/>
</dbReference>
<sequence>MGDKPYFIWTSNIDHHFALAGFNNLLEVEGNWQTGICTAHPKEHPAVDLKATLHEIYEKDQAGNLTEGDLPTCSSCGEPLATNLPGPTFNMDQVQVSAFESFISRYQTKKILVLELGIGPQNQMIKAPSMQLVAGNQQSRYITINKGQLNILAAIADRSIGFSSTILAAFDALITGKGDVATQGPAKSAPQLSPEEKKRQQKVLQSFYPSYTVNKGYQPGELIMYTTIDGKHPSHIHTVQYGRALMYSYGDPVDVHCFTQDGHYHLVKLGLNKENNEVHGFYVEPNTFIAMEDAKGATGFSQIRITLPSSASSELMIPRVEQLKKVFPQQKELIERLTVSD</sequence>
<dbReference type="InterPro" id="IPR011051">
    <property type="entry name" value="RmlC_Cupin_sf"/>
</dbReference>
<gene>
    <name evidence="2" type="ORF">FD32_GL000854</name>
</gene>
<keyword evidence="3" id="KW-1185">Reference proteome</keyword>
<dbReference type="SUPFAM" id="SSF52467">
    <property type="entry name" value="DHS-like NAD/FAD-binding domain"/>
    <property type="match status" value="1"/>
</dbReference>
<name>A0A0R1XE09_9LACO</name>
<dbReference type="Gene3D" id="2.60.120.10">
    <property type="entry name" value="Jelly Rolls"/>
    <property type="match status" value="1"/>
</dbReference>
<dbReference type="STRING" id="1423782.FD32_GL000854"/>
<protein>
    <submittedName>
        <fullName evidence="2">Sir2 silent information regulator family NAD-dependent deacetylase</fullName>
    </submittedName>
</protein>
<evidence type="ECO:0000313" key="3">
    <source>
        <dbReference type="Proteomes" id="UP000051412"/>
    </source>
</evidence>
<dbReference type="PATRIC" id="fig|1423782.4.peg.884"/>
<dbReference type="InterPro" id="IPR029035">
    <property type="entry name" value="DHS-like_NAD/FAD-binding_dom"/>
</dbReference>
<dbReference type="RefSeq" id="WP_235803785.1">
    <property type="nucleotide sequence ID" value="NZ_AZGM01000128.1"/>
</dbReference>
<accession>A0A0R1XE09</accession>
<reference evidence="2 3" key="1">
    <citation type="journal article" date="2015" name="Genome Announc.">
        <title>Expanding the biotechnology potential of lactobacilli through comparative genomics of 213 strains and associated genera.</title>
        <authorList>
            <person name="Sun Z."/>
            <person name="Harris H.M."/>
            <person name="McCann A."/>
            <person name="Guo C."/>
            <person name="Argimon S."/>
            <person name="Zhang W."/>
            <person name="Yang X."/>
            <person name="Jeffery I.B."/>
            <person name="Cooney J.C."/>
            <person name="Kagawa T.F."/>
            <person name="Liu W."/>
            <person name="Song Y."/>
            <person name="Salvetti E."/>
            <person name="Wrobel A."/>
            <person name="Rasinkangas P."/>
            <person name="Parkhill J."/>
            <person name="Rea M.C."/>
            <person name="O'Sullivan O."/>
            <person name="Ritari J."/>
            <person name="Douillard F.P."/>
            <person name="Paul Ross R."/>
            <person name="Yang R."/>
            <person name="Briner A.E."/>
            <person name="Felis G.E."/>
            <person name="de Vos W.M."/>
            <person name="Barrangou R."/>
            <person name="Klaenhammer T.R."/>
            <person name="Caufield P.W."/>
            <person name="Cui Y."/>
            <person name="Zhang H."/>
            <person name="O'Toole P.W."/>
        </authorList>
    </citation>
    <scope>NUCLEOTIDE SEQUENCE [LARGE SCALE GENOMIC DNA]</scope>
    <source>
        <strain evidence="2 3">DSM 6035</strain>
    </source>
</reference>
<proteinExistence type="predicted"/>
<organism evidence="2 3">
    <name type="scientific">Limosilactobacillus panis DSM 6035</name>
    <dbReference type="NCBI Taxonomy" id="1423782"/>
    <lineage>
        <taxon>Bacteria</taxon>
        <taxon>Bacillati</taxon>
        <taxon>Bacillota</taxon>
        <taxon>Bacilli</taxon>
        <taxon>Lactobacillales</taxon>
        <taxon>Lactobacillaceae</taxon>
        <taxon>Limosilactobacillus</taxon>
    </lineage>
</organism>
<dbReference type="EMBL" id="AZGM01000128">
    <property type="protein sequence ID" value="KRM25331.1"/>
    <property type="molecule type" value="Genomic_DNA"/>
</dbReference>
<dbReference type="Pfam" id="PF06172">
    <property type="entry name" value="Cupin_5"/>
    <property type="match status" value="1"/>
</dbReference>
<evidence type="ECO:0000313" key="2">
    <source>
        <dbReference type="EMBL" id="KRM25331.1"/>
    </source>
</evidence>